<evidence type="ECO:0008006" key="4">
    <source>
        <dbReference type="Google" id="ProtNLM"/>
    </source>
</evidence>
<name>A0AAW0PCL6_9GOBI</name>
<proteinExistence type="predicted"/>
<dbReference type="EMBL" id="JBBPFD010000005">
    <property type="protein sequence ID" value="KAK7925008.1"/>
    <property type="molecule type" value="Genomic_DNA"/>
</dbReference>
<reference evidence="3" key="1">
    <citation type="submission" date="2024-04" db="EMBL/GenBank/DDBJ databases">
        <title>Salinicola lusitanus LLJ914,a marine bacterium isolated from the Okinawa Trough.</title>
        <authorList>
            <person name="Li J."/>
        </authorList>
    </citation>
    <scope>NUCLEOTIDE SEQUENCE [LARGE SCALE GENOMIC DNA]</scope>
</reference>
<feature type="compositionally biased region" description="Basic residues" evidence="1">
    <location>
        <begin position="124"/>
        <end position="135"/>
    </location>
</feature>
<comment type="caution">
    <text evidence="2">The sequence shown here is derived from an EMBL/GenBank/DDBJ whole genome shotgun (WGS) entry which is preliminary data.</text>
</comment>
<sequence>MPMVSERESSVSALHGIGSPKKIHFGSCPTNLQTTRMPLDCKAYLSNSSCGFKIKIDGVYFTRAESVQIYGGERVVDLDRVHWSKQSRVKLRVRGLEEKEEKEEEEKEEKEEEKEQEEEEKEEKKRRRRKRRGGEKRRAGERRREGAAGGREGAGEGRRREGGTNLNMALLNVCSINKPRIRDNNLISNLISNNNLHFFLSQKHGWIQAQREIRS</sequence>
<evidence type="ECO:0000313" key="2">
    <source>
        <dbReference type="EMBL" id="KAK7925008.1"/>
    </source>
</evidence>
<accession>A0AAW0PCL6</accession>
<feature type="compositionally biased region" description="Basic and acidic residues" evidence="1">
    <location>
        <begin position="136"/>
        <end position="146"/>
    </location>
</feature>
<evidence type="ECO:0000256" key="1">
    <source>
        <dbReference type="SAM" id="MobiDB-lite"/>
    </source>
</evidence>
<dbReference type="Proteomes" id="UP001460270">
    <property type="component" value="Unassembled WGS sequence"/>
</dbReference>
<organism evidence="2 3">
    <name type="scientific">Mugilogobius chulae</name>
    <name type="common">yellowstripe goby</name>
    <dbReference type="NCBI Taxonomy" id="88201"/>
    <lineage>
        <taxon>Eukaryota</taxon>
        <taxon>Metazoa</taxon>
        <taxon>Chordata</taxon>
        <taxon>Craniata</taxon>
        <taxon>Vertebrata</taxon>
        <taxon>Euteleostomi</taxon>
        <taxon>Actinopterygii</taxon>
        <taxon>Neopterygii</taxon>
        <taxon>Teleostei</taxon>
        <taxon>Neoteleostei</taxon>
        <taxon>Acanthomorphata</taxon>
        <taxon>Gobiaria</taxon>
        <taxon>Gobiiformes</taxon>
        <taxon>Gobioidei</taxon>
        <taxon>Gobiidae</taxon>
        <taxon>Gobionellinae</taxon>
        <taxon>Mugilogobius</taxon>
    </lineage>
</organism>
<feature type="region of interest" description="Disordered" evidence="1">
    <location>
        <begin position="96"/>
        <end position="162"/>
    </location>
</feature>
<gene>
    <name evidence="2" type="ORF">WMY93_007318</name>
</gene>
<evidence type="ECO:0000313" key="3">
    <source>
        <dbReference type="Proteomes" id="UP001460270"/>
    </source>
</evidence>
<protein>
    <recommendedName>
        <fullName evidence="4">Galectin</fullName>
    </recommendedName>
</protein>
<feature type="compositionally biased region" description="Acidic residues" evidence="1">
    <location>
        <begin position="100"/>
        <end position="121"/>
    </location>
</feature>
<keyword evidence="3" id="KW-1185">Reference proteome</keyword>
<feature type="compositionally biased region" description="Basic and acidic residues" evidence="1">
    <location>
        <begin position="153"/>
        <end position="162"/>
    </location>
</feature>
<dbReference type="AlphaFoldDB" id="A0AAW0PCL6"/>